<evidence type="ECO:0000313" key="3">
    <source>
        <dbReference type="Proteomes" id="UP000032180"/>
    </source>
</evidence>
<sequence length="75" mass="8726">MEGNKKYDSSREEDGARGRRCRKHRFNQGRLSPDVSFNYQNAKPPRCKNAQALTPPHQEHHHNEKNPSPSHEHPT</sequence>
<feature type="region of interest" description="Disordered" evidence="1">
    <location>
        <begin position="1"/>
        <end position="75"/>
    </location>
</feature>
<reference evidence="3" key="2">
    <citation type="submission" date="2013-12" db="EMBL/GenBank/DDBJ databases">
        <authorList>
            <person name="Yu Y."/>
            <person name="Lee S."/>
            <person name="de Baynast K."/>
            <person name="Wissotski M."/>
            <person name="Liu L."/>
            <person name="Talag J."/>
            <person name="Goicoechea J."/>
            <person name="Angelova A."/>
            <person name="Jetty R."/>
            <person name="Kudrna D."/>
            <person name="Golser W."/>
            <person name="Rivera L."/>
            <person name="Zhang J."/>
            <person name="Wing R."/>
        </authorList>
    </citation>
    <scope>NUCLEOTIDE SEQUENCE</scope>
</reference>
<dbReference type="Gramene" id="LPERR07G01310.1">
    <property type="protein sequence ID" value="LPERR07G01310.1"/>
    <property type="gene ID" value="LPERR07G01310"/>
</dbReference>
<organism evidence="2 3">
    <name type="scientific">Leersia perrieri</name>
    <dbReference type="NCBI Taxonomy" id="77586"/>
    <lineage>
        <taxon>Eukaryota</taxon>
        <taxon>Viridiplantae</taxon>
        <taxon>Streptophyta</taxon>
        <taxon>Embryophyta</taxon>
        <taxon>Tracheophyta</taxon>
        <taxon>Spermatophyta</taxon>
        <taxon>Magnoliopsida</taxon>
        <taxon>Liliopsida</taxon>
        <taxon>Poales</taxon>
        <taxon>Poaceae</taxon>
        <taxon>BOP clade</taxon>
        <taxon>Oryzoideae</taxon>
        <taxon>Oryzeae</taxon>
        <taxon>Oryzinae</taxon>
        <taxon>Leersia</taxon>
    </lineage>
</organism>
<dbReference type="EnsemblPlants" id="LPERR07G01310.1">
    <property type="protein sequence ID" value="LPERR07G01310.1"/>
    <property type="gene ID" value="LPERR07G01310"/>
</dbReference>
<feature type="compositionally biased region" description="Basic and acidic residues" evidence="1">
    <location>
        <begin position="1"/>
        <end position="17"/>
    </location>
</feature>
<reference evidence="2" key="3">
    <citation type="submission" date="2015-04" db="UniProtKB">
        <authorList>
            <consortium name="EnsemblPlants"/>
        </authorList>
    </citation>
    <scope>IDENTIFICATION</scope>
</reference>
<keyword evidence="3" id="KW-1185">Reference proteome</keyword>
<feature type="compositionally biased region" description="Basic residues" evidence="1">
    <location>
        <begin position="18"/>
        <end position="27"/>
    </location>
</feature>
<feature type="compositionally biased region" description="Basic and acidic residues" evidence="1">
    <location>
        <begin position="57"/>
        <end position="75"/>
    </location>
</feature>
<evidence type="ECO:0000313" key="2">
    <source>
        <dbReference type="EnsemblPlants" id="LPERR07G01310.1"/>
    </source>
</evidence>
<dbReference type="Proteomes" id="UP000032180">
    <property type="component" value="Chromosome 7"/>
</dbReference>
<evidence type="ECO:0000256" key="1">
    <source>
        <dbReference type="SAM" id="MobiDB-lite"/>
    </source>
</evidence>
<proteinExistence type="predicted"/>
<name>A0A0D9WV07_9ORYZ</name>
<reference evidence="2 3" key="1">
    <citation type="submission" date="2012-08" db="EMBL/GenBank/DDBJ databases">
        <title>Oryza genome evolution.</title>
        <authorList>
            <person name="Wing R.A."/>
        </authorList>
    </citation>
    <scope>NUCLEOTIDE SEQUENCE</scope>
</reference>
<protein>
    <submittedName>
        <fullName evidence="2">Uncharacterized protein</fullName>
    </submittedName>
</protein>
<dbReference type="HOGENOM" id="CLU_2674674_0_0_1"/>
<accession>A0A0D9WV07</accession>
<dbReference type="AlphaFoldDB" id="A0A0D9WV07"/>